<comment type="caution">
    <text evidence="7">The sequence shown here is derived from an EMBL/GenBank/DDBJ whole genome shotgun (WGS) entry which is preliminary data.</text>
</comment>
<evidence type="ECO:0000313" key="8">
    <source>
        <dbReference type="Proteomes" id="UP000326380"/>
    </source>
</evidence>
<keyword evidence="4" id="KW-0378">Hydrolase</keyword>
<dbReference type="InterPro" id="IPR051406">
    <property type="entry name" value="PLD_domain"/>
</dbReference>
<name>A0A7L4ZSR4_9BACT</name>
<dbReference type="Gene3D" id="3.30.870.10">
    <property type="entry name" value="Endonuclease Chain A"/>
    <property type="match status" value="2"/>
</dbReference>
<comment type="catalytic activity">
    <reaction evidence="1">
        <text>a 1,2-diacyl-sn-glycero-3-phosphocholine + H2O = a 1,2-diacyl-sn-glycero-3-phosphate + choline + H(+)</text>
        <dbReference type="Rhea" id="RHEA:14445"/>
        <dbReference type="ChEBI" id="CHEBI:15354"/>
        <dbReference type="ChEBI" id="CHEBI:15377"/>
        <dbReference type="ChEBI" id="CHEBI:15378"/>
        <dbReference type="ChEBI" id="CHEBI:57643"/>
        <dbReference type="ChEBI" id="CHEBI:58608"/>
        <dbReference type="EC" id="3.1.4.4"/>
    </reaction>
</comment>
<dbReference type="EC" id="3.1.4.4" evidence="3"/>
<keyword evidence="8" id="KW-1185">Reference proteome</keyword>
<evidence type="ECO:0000256" key="3">
    <source>
        <dbReference type="ARBA" id="ARBA00012027"/>
    </source>
</evidence>
<dbReference type="GO" id="GO:0016891">
    <property type="term" value="F:RNA endonuclease activity producing 5'-phosphomonoesters, hydrolytic mechanism"/>
    <property type="evidence" value="ECO:0007669"/>
    <property type="project" value="TreeGrafter"/>
</dbReference>
<dbReference type="InterPro" id="IPR008963">
    <property type="entry name" value="Purple_acid_Pase-like_N"/>
</dbReference>
<dbReference type="PROSITE" id="PS50035">
    <property type="entry name" value="PLD"/>
    <property type="match status" value="2"/>
</dbReference>
<dbReference type="InterPro" id="IPR026444">
    <property type="entry name" value="Secre_tail"/>
</dbReference>
<evidence type="ECO:0000256" key="4">
    <source>
        <dbReference type="ARBA" id="ARBA00022801"/>
    </source>
</evidence>
<dbReference type="EMBL" id="VTWU01000006">
    <property type="protein sequence ID" value="KAA9327521.1"/>
    <property type="molecule type" value="Genomic_DNA"/>
</dbReference>
<dbReference type="GO" id="GO:0003993">
    <property type="term" value="F:acid phosphatase activity"/>
    <property type="evidence" value="ECO:0007669"/>
    <property type="project" value="InterPro"/>
</dbReference>
<dbReference type="Pfam" id="PF13091">
    <property type="entry name" value="PLDc_2"/>
    <property type="match status" value="2"/>
</dbReference>
<dbReference type="SUPFAM" id="SSF56024">
    <property type="entry name" value="Phospholipase D/nuclease"/>
    <property type="match status" value="2"/>
</dbReference>
<dbReference type="Pfam" id="PF18962">
    <property type="entry name" value="Por_Secre_tail"/>
    <property type="match status" value="1"/>
</dbReference>
<comment type="similarity">
    <text evidence="2">Belongs to the phospholipase D family.</text>
</comment>
<dbReference type="SUPFAM" id="SSF49363">
    <property type="entry name" value="Purple acid phosphatase, N-terminal domain"/>
    <property type="match status" value="1"/>
</dbReference>
<sequence>MRTYTLLTLLCGGVLGLTQTAAAQTAITIAAARAQQPAFNQSGATVRLRGVVTNGAELGAIRYMQDGTAGIGVYSATMLTNVVPGDSLEVVGTLKNYRGLLELDPVTSVNVLAGNRPIPAPVVFSAANSNAAYSDQYEGQLVKLQGATSVTTLTGGPVSAFASTTYRLSNNATQVIYINAASNGADGLIGKPAPTGTFDVVGIMSQFTNTSPGVVGYQLLPRNYPDFQQGATPNLLTTPAPTNITTSGFTVNFVTSNPGSTKLEYGTSATGPFTSVDNAASVTQHSLAISGLQPATVYYVKASSTNAVGLSESRVIPMITASLSSGKMRTYFTNTVNNSVALPGNNAVYLPLGRVADTLASYINRAQQTLDIAIYNWNSSTILNAVNAAHARGVQVRVVYENDNANVSMTSLNAAIPRVGRTTTQNIMHNKFVVIDANSTNPNQPWVWTGSTNWTSAQLSTDRNNAILIQDQSLARVYSMEFNEMWGGGTQATALFGSRKTDNTPHYLNIGGKLVESWFSPTDNVNGRLIDLIKTADNDMHVATMLITQSDIGRAIRDQIQLKGIAACSEVLVNDTSSAGSGAIFRTIKQAIGNRVEYFSLNGIMHHKYIIVDAGASQSDPTVFTGSHNWSLSANTENDENTLIVHDARVVNQYYQEFHRRIVDENQNGVLPCNLILATKTAKVQGSNVQVYPNPTSGKFQLRVNGASSRTATITLRDATGRVVLQQTQPLVSGQELTVDASMLKSGLYLVQIATPEATQVSRVVVE</sequence>
<keyword evidence="6" id="KW-0443">Lipid metabolism</keyword>
<protein>
    <recommendedName>
        <fullName evidence="3">phospholipase D</fullName>
        <ecNumber evidence="3">3.1.4.4</ecNumber>
    </recommendedName>
</protein>
<dbReference type="NCBIfam" id="TIGR04183">
    <property type="entry name" value="Por_Secre_tail"/>
    <property type="match status" value="1"/>
</dbReference>
<reference evidence="7 8" key="1">
    <citation type="submission" date="2019-09" db="EMBL/GenBank/DDBJ databases">
        <title>Genome sequence of Hymenobacter sp. M3.</title>
        <authorList>
            <person name="Srinivasan S."/>
        </authorList>
    </citation>
    <scope>NUCLEOTIDE SEQUENCE [LARGE SCALE GENOMIC DNA]</scope>
    <source>
        <strain evidence="7 8">M3</strain>
    </source>
</reference>
<dbReference type="Proteomes" id="UP000326380">
    <property type="component" value="Unassembled WGS sequence"/>
</dbReference>
<evidence type="ECO:0000256" key="6">
    <source>
        <dbReference type="ARBA" id="ARBA00023098"/>
    </source>
</evidence>
<evidence type="ECO:0000256" key="2">
    <source>
        <dbReference type="ARBA" id="ARBA00008664"/>
    </source>
</evidence>
<dbReference type="GO" id="GO:0016042">
    <property type="term" value="P:lipid catabolic process"/>
    <property type="evidence" value="ECO:0007669"/>
    <property type="project" value="UniProtKB-KW"/>
</dbReference>
<dbReference type="SMART" id="SM00155">
    <property type="entry name" value="PLDc"/>
    <property type="match status" value="2"/>
</dbReference>
<dbReference type="GO" id="GO:0006793">
    <property type="term" value="P:phosphorus metabolic process"/>
    <property type="evidence" value="ECO:0007669"/>
    <property type="project" value="UniProtKB-ARBA"/>
</dbReference>
<accession>A0A7L4ZSR4</accession>
<dbReference type="AlphaFoldDB" id="A0A7L4ZSR4"/>
<dbReference type="InterPro" id="IPR001736">
    <property type="entry name" value="PLipase_D/transphosphatidylase"/>
</dbReference>
<proteinExistence type="inferred from homology"/>
<organism evidence="7 8">
    <name type="scientific">Hymenobacter busanensis</name>
    <dbReference type="NCBI Taxonomy" id="2607656"/>
    <lineage>
        <taxon>Bacteria</taxon>
        <taxon>Pseudomonadati</taxon>
        <taxon>Bacteroidota</taxon>
        <taxon>Cytophagia</taxon>
        <taxon>Cytophagales</taxon>
        <taxon>Hymenobacteraceae</taxon>
        <taxon>Hymenobacter</taxon>
    </lineage>
</organism>
<dbReference type="InterPro" id="IPR025202">
    <property type="entry name" value="PLD-like_dom"/>
</dbReference>
<gene>
    <name evidence="7" type="ORF">F0P96_16190</name>
</gene>
<dbReference type="PANTHER" id="PTHR43856:SF1">
    <property type="entry name" value="MITOCHONDRIAL CARDIOLIPIN HYDROLASE"/>
    <property type="match status" value="1"/>
</dbReference>
<evidence type="ECO:0000256" key="5">
    <source>
        <dbReference type="ARBA" id="ARBA00022963"/>
    </source>
</evidence>
<dbReference type="RefSeq" id="WP_151079968.1">
    <property type="nucleotide sequence ID" value="NZ_CP047647.1"/>
</dbReference>
<dbReference type="PANTHER" id="PTHR43856">
    <property type="entry name" value="CARDIOLIPIN HYDROLASE"/>
    <property type="match status" value="1"/>
</dbReference>
<dbReference type="GO" id="GO:0046872">
    <property type="term" value="F:metal ion binding"/>
    <property type="evidence" value="ECO:0007669"/>
    <property type="project" value="InterPro"/>
</dbReference>
<dbReference type="GO" id="GO:0004630">
    <property type="term" value="F:phospholipase D activity"/>
    <property type="evidence" value="ECO:0007669"/>
    <property type="project" value="UniProtKB-EC"/>
</dbReference>
<evidence type="ECO:0000256" key="1">
    <source>
        <dbReference type="ARBA" id="ARBA00000798"/>
    </source>
</evidence>
<keyword evidence="5" id="KW-0442">Lipid degradation</keyword>
<evidence type="ECO:0000313" key="7">
    <source>
        <dbReference type="EMBL" id="KAA9327521.1"/>
    </source>
</evidence>